<dbReference type="Proteomes" id="UP000249343">
    <property type="component" value="Unassembled WGS sequence"/>
</dbReference>
<protein>
    <submittedName>
        <fullName evidence="1">Uncharacterized protein</fullName>
    </submittedName>
</protein>
<name>A0A328ILJ5_9MOLU</name>
<organism evidence="1 2">
    <name type="scientific">Candidatus Phytoplasma oryzae</name>
    <dbReference type="NCBI Taxonomy" id="203274"/>
    <lineage>
        <taxon>Bacteria</taxon>
        <taxon>Bacillati</taxon>
        <taxon>Mycoplasmatota</taxon>
        <taxon>Mollicutes</taxon>
        <taxon>Acholeplasmatales</taxon>
        <taxon>Acholeplasmataceae</taxon>
        <taxon>Candidatus Phytoplasma</taxon>
        <taxon>16SrXI (Rice yellow dwarf group)</taxon>
    </lineage>
</organism>
<evidence type="ECO:0000313" key="1">
    <source>
        <dbReference type="EMBL" id="RAM57698.1"/>
    </source>
</evidence>
<keyword evidence="2" id="KW-1185">Reference proteome</keyword>
<proteinExistence type="predicted"/>
<dbReference type="AlphaFoldDB" id="A0A328ILJ5"/>
<accession>A0A328ILJ5</accession>
<reference evidence="1 2" key="1">
    <citation type="submission" date="2014-04" db="EMBL/GenBank/DDBJ databases">
        <title>Genome study of Napier grass stunt phytoplasma.</title>
        <authorList>
            <person name="Kawicha P."/>
            <person name="Dickinson M."/>
            <person name="Hodgetts J."/>
        </authorList>
    </citation>
    <scope>NUCLEOTIDE SEQUENCE [LARGE SCALE GENOMIC DNA]</scope>
    <source>
        <strain evidence="1 2">NGS-S10</strain>
    </source>
</reference>
<evidence type="ECO:0000313" key="2">
    <source>
        <dbReference type="Proteomes" id="UP000249343"/>
    </source>
</evidence>
<gene>
    <name evidence="1" type="ORF">DH96_02010</name>
</gene>
<dbReference type="RefSeq" id="WP_111961349.1">
    <property type="nucleotide sequence ID" value="NZ_JHUK01000004.1"/>
</dbReference>
<sequence>MVKSFFKKKSDHIEKDFLTISMDQSIKAWDIFEKEGNFEKIIFKLQQIIAVFDVLIMQEVQV</sequence>
<comment type="caution">
    <text evidence="1">The sequence shown here is derived from an EMBL/GenBank/DDBJ whole genome shotgun (WGS) entry which is preliminary data.</text>
</comment>
<dbReference type="EMBL" id="JHUK01000004">
    <property type="protein sequence ID" value="RAM57698.1"/>
    <property type="molecule type" value="Genomic_DNA"/>
</dbReference>